<reference evidence="7" key="1">
    <citation type="submission" date="2020-08" db="EMBL/GenBank/DDBJ databases">
        <title>Whole genome shotgun sequence of Actinocatenispora sera NBRC 101916.</title>
        <authorList>
            <person name="Komaki H."/>
            <person name="Tamura T."/>
        </authorList>
    </citation>
    <scope>NUCLEOTIDE SEQUENCE</scope>
    <source>
        <strain evidence="7">NBRC 101916</strain>
    </source>
</reference>
<dbReference type="CDD" id="cd17321">
    <property type="entry name" value="MFS_MMR_MDR_like"/>
    <property type="match status" value="1"/>
</dbReference>
<evidence type="ECO:0000256" key="3">
    <source>
        <dbReference type="ARBA" id="ARBA00022989"/>
    </source>
</evidence>
<dbReference type="Pfam" id="PF07690">
    <property type="entry name" value="MFS_1"/>
    <property type="match status" value="1"/>
</dbReference>
<feature type="transmembrane region" description="Helical" evidence="5">
    <location>
        <begin position="131"/>
        <end position="153"/>
    </location>
</feature>
<keyword evidence="4 5" id="KW-0472">Membrane</keyword>
<evidence type="ECO:0000259" key="6">
    <source>
        <dbReference type="PROSITE" id="PS50850"/>
    </source>
</evidence>
<dbReference type="InterPro" id="IPR011701">
    <property type="entry name" value="MFS"/>
</dbReference>
<dbReference type="Gene3D" id="1.20.1720.10">
    <property type="entry name" value="Multidrug resistance protein D"/>
    <property type="match status" value="1"/>
</dbReference>
<feature type="transmembrane region" description="Helical" evidence="5">
    <location>
        <begin position="192"/>
        <end position="212"/>
    </location>
</feature>
<dbReference type="PRINTS" id="PR01036">
    <property type="entry name" value="TCRTETB"/>
</dbReference>
<dbReference type="PROSITE" id="PS50850">
    <property type="entry name" value="MFS"/>
    <property type="match status" value="1"/>
</dbReference>
<dbReference type="SUPFAM" id="SSF103473">
    <property type="entry name" value="MFS general substrate transporter"/>
    <property type="match status" value="1"/>
</dbReference>
<evidence type="ECO:0000256" key="2">
    <source>
        <dbReference type="ARBA" id="ARBA00022692"/>
    </source>
</evidence>
<evidence type="ECO:0000256" key="4">
    <source>
        <dbReference type="ARBA" id="ARBA00023136"/>
    </source>
</evidence>
<feature type="transmembrane region" description="Helical" evidence="5">
    <location>
        <begin position="159"/>
        <end position="180"/>
    </location>
</feature>
<dbReference type="EMBL" id="AP023354">
    <property type="protein sequence ID" value="BCJ29486.1"/>
    <property type="molecule type" value="Genomic_DNA"/>
</dbReference>
<feature type="domain" description="Major facilitator superfamily (MFS) profile" evidence="6">
    <location>
        <begin position="7"/>
        <end position="453"/>
    </location>
</feature>
<dbReference type="OrthoDB" id="7375466at2"/>
<keyword evidence="3 5" id="KW-1133">Transmembrane helix</keyword>
<dbReference type="InterPro" id="IPR020846">
    <property type="entry name" value="MFS_dom"/>
</dbReference>
<dbReference type="PANTHER" id="PTHR42718">
    <property type="entry name" value="MAJOR FACILITATOR SUPERFAMILY MULTIDRUG TRANSPORTER MFSC"/>
    <property type="match status" value="1"/>
</dbReference>
<feature type="transmembrane region" description="Helical" evidence="5">
    <location>
        <begin position="260"/>
        <end position="278"/>
    </location>
</feature>
<evidence type="ECO:0000313" key="7">
    <source>
        <dbReference type="EMBL" id="BCJ29486.1"/>
    </source>
</evidence>
<dbReference type="RefSeq" id="WP_035297646.1">
    <property type="nucleotide sequence ID" value="NZ_AP023354.1"/>
</dbReference>
<dbReference type="GO" id="GO:0022857">
    <property type="term" value="F:transmembrane transporter activity"/>
    <property type="evidence" value="ECO:0007669"/>
    <property type="project" value="InterPro"/>
</dbReference>
<proteinExistence type="predicted"/>
<dbReference type="InterPro" id="IPR036259">
    <property type="entry name" value="MFS_trans_sf"/>
</dbReference>
<name>A0A810L522_9ACTN</name>
<feature type="transmembrane region" description="Helical" evidence="5">
    <location>
        <begin position="48"/>
        <end position="68"/>
    </location>
</feature>
<comment type="subcellular location">
    <subcellularLocation>
        <location evidence="1">Cell membrane</location>
        <topology evidence="1">Multi-pass membrane protein</topology>
    </subcellularLocation>
</comment>
<dbReference type="AlphaFoldDB" id="A0A810L522"/>
<sequence>MDRRALVLVAVLLSTVTFPLTITGASVALPDIRTDLGAGLAGTQWVVNGYNATFAAFLVVTGSLADLLGRRRVYLAGLVLYVATGVASALSGNVVLLDAVRLLGGVGAAAAVTGGAALLSAAFPGPARARAFGLLGTMLGAGLAFGPSIGGLLVTHLGWRGVFAVPAGIASCALLLALAIPRPAERPTARRIDWAGGALFTGALLTVIAVLVESPEAGFGHPAVIAGWMLAAVLAAGFVAVERRADDPVVELRLLTNPRFASYATAAATLVVVLVPLLVYLPSYLISVTGVGAGTAGLWLLLLTGPTVLLPTVSGLVARWVPTVVIAVGAIVVCGVGALLVSRIGPHTGPAGLAAPLILVGAGTGLTQGLLDGRAIDTVRPEAAGAASGLFQTSRLASETIGIAVVGAILAALSGDRLAGAGYTRALHVVGVVLAGVCVAGAIGVLALSRRRVRIPSAATETSRC</sequence>
<evidence type="ECO:0000256" key="1">
    <source>
        <dbReference type="ARBA" id="ARBA00004651"/>
    </source>
</evidence>
<dbReference type="Gene3D" id="1.20.1250.20">
    <property type="entry name" value="MFS general substrate transporter like domains"/>
    <property type="match status" value="1"/>
</dbReference>
<protein>
    <submittedName>
        <fullName evidence="7">MFS transporter</fullName>
    </submittedName>
</protein>
<feature type="transmembrane region" description="Helical" evidence="5">
    <location>
        <begin position="218"/>
        <end position="239"/>
    </location>
</feature>
<dbReference type="PANTHER" id="PTHR42718:SF49">
    <property type="entry name" value="EXPORT PROTEIN"/>
    <property type="match status" value="1"/>
</dbReference>
<dbReference type="GO" id="GO:0005886">
    <property type="term" value="C:plasma membrane"/>
    <property type="evidence" value="ECO:0007669"/>
    <property type="project" value="UniProtKB-SubCell"/>
</dbReference>
<feature type="transmembrane region" description="Helical" evidence="5">
    <location>
        <begin position="426"/>
        <end position="448"/>
    </location>
</feature>
<evidence type="ECO:0000256" key="5">
    <source>
        <dbReference type="SAM" id="Phobius"/>
    </source>
</evidence>
<organism evidence="7 8">
    <name type="scientific">Actinocatenispora sera</name>
    <dbReference type="NCBI Taxonomy" id="390989"/>
    <lineage>
        <taxon>Bacteria</taxon>
        <taxon>Bacillati</taxon>
        <taxon>Actinomycetota</taxon>
        <taxon>Actinomycetes</taxon>
        <taxon>Micromonosporales</taxon>
        <taxon>Micromonosporaceae</taxon>
        <taxon>Actinocatenispora</taxon>
    </lineage>
</organism>
<evidence type="ECO:0000313" key="8">
    <source>
        <dbReference type="Proteomes" id="UP000680750"/>
    </source>
</evidence>
<dbReference type="Proteomes" id="UP000680750">
    <property type="component" value="Chromosome"/>
</dbReference>
<keyword evidence="8" id="KW-1185">Reference proteome</keyword>
<keyword evidence="2 5" id="KW-0812">Transmembrane</keyword>
<feature type="transmembrane region" description="Helical" evidence="5">
    <location>
        <begin position="75"/>
        <end position="96"/>
    </location>
</feature>
<accession>A0A810L522</accession>
<feature type="transmembrane region" description="Helical" evidence="5">
    <location>
        <begin position="102"/>
        <end position="124"/>
    </location>
</feature>
<feature type="transmembrane region" description="Helical" evidence="5">
    <location>
        <begin position="316"/>
        <end position="341"/>
    </location>
</feature>
<gene>
    <name evidence="7" type="ORF">Asera_35940</name>
</gene>
<dbReference type="KEGG" id="aser:Asera_35940"/>